<evidence type="ECO:0000313" key="9">
    <source>
        <dbReference type="EMBL" id="KAH7572992.1"/>
    </source>
</evidence>
<dbReference type="EMBL" id="JAFEMO010000003">
    <property type="protein sequence ID" value="KAH7572992.1"/>
    <property type="molecule type" value="Genomic_DNA"/>
</dbReference>
<evidence type="ECO:0000256" key="8">
    <source>
        <dbReference type="SAM" id="Phobius"/>
    </source>
</evidence>
<comment type="similarity">
    <text evidence="2">Belongs to the plant rapid alkalinization factor (RALF) family.</text>
</comment>
<keyword evidence="3" id="KW-0964">Secreted</keyword>
<reference evidence="9 10" key="1">
    <citation type="submission" date="2021-02" db="EMBL/GenBank/DDBJ databases">
        <title>Plant Genome Project.</title>
        <authorList>
            <person name="Zhang R.-G."/>
        </authorList>
    </citation>
    <scope>NUCLEOTIDE SEQUENCE [LARGE SCALE GENOMIC DNA]</scope>
    <source>
        <tissue evidence="9">Leaves</tissue>
    </source>
</reference>
<proteinExistence type="inferred from homology"/>
<accession>A0ABQ8I8M7</accession>
<keyword evidence="10" id="KW-1185">Reference proteome</keyword>
<evidence type="ECO:0000256" key="4">
    <source>
        <dbReference type="ARBA" id="ARBA00022702"/>
    </source>
</evidence>
<feature type="transmembrane region" description="Helical" evidence="8">
    <location>
        <begin position="21"/>
        <end position="39"/>
    </location>
</feature>
<gene>
    <name evidence="9" type="ORF">JRO89_XS03G0047700</name>
</gene>
<dbReference type="Proteomes" id="UP000827721">
    <property type="component" value="Unassembled WGS sequence"/>
</dbReference>
<evidence type="ECO:0000256" key="3">
    <source>
        <dbReference type="ARBA" id="ARBA00022525"/>
    </source>
</evidence>
<evidence type="ECO:0000313" key="10">
    <source>
        <dbReference type="Proteomes" id="UP000827721"/>
    </source>
</evidence>
<dbReference type="PANTHER" id="PTHR33136:SF4">
    <property type="entry name" value="PROTEIN RALF-LIKE 32"/>
    <property type="match status" value="1"/>
</dbReference>
<keyword evidence="6" id="KW-1015">Disulfide bond</keyword>
<comment type="subcellular location">
    <subcellularLocation>
        <location evidence="1">Secreted</location>
    </subcellularLocation>
</comment>
<keyword evidence="5" id="KW-0732">Signal</keyword>
<feature type="region of interest" description="Disordered" evidence="7">
    <location>
        <begin position="204"/>
        <end position="228"/>
    </location>
</feature>
<sequence>MRTKWKVASSPDIKTIWKSSTRYQFCVVLVTLLLMVPVLQTFNFTSTVAAAEDSYELGTCGGGGSMVECGEIAEELSMELEITSKMILRAKTNFISPGALKNNLPVCGTAKRDDPYRKSCISNPVNPQQRGCPNFLLLLLLAVLLLLSEAATTAKSSLCNDSIAKCNEKFELLMESEISGRFLQEKKYITPGALKPDQPVCNAGPRGEAYSKSGGCLPPSSNPHNRGCPAYYRCRSSS</sequence>
<comment type="caution">
    <text evidence="9">The sequence shown here is derived from an EMBL/GenBank/DDBJ whole genome shotgun (WGS) entry which is preliminary data.</text>
</comment>
<keyword evidence="4" id="KW-0372">Hormone</keyword>
<evidence type="ECO:0000256" key="1">
    <source>
        <dbReference type="ARBA" id="ARBA00004613"/>
    </source>
</evidence>
<evidence type="ECO:0000256" key="2">
    <source>
        <dbReference type="ARBA" id="ARBA00009178"/>
    </source>
</evidence>
<dbReference type="Pfam" id="PF05498">
    <property type="entry name" value="RALF"/>
    <property type="match status" value="2"/>
</dbReference>
<dbReference type="PANTHER" id="PTHR33136">
    <property type="entry name" value="RAPID ALKALINIZATION FACTOR-LIKE"/>
    <property type="match status" value="1"/>
</dbReference>
<name>A0ABQ8I8M7_9ROSI</name>
<evidence type="ECO:0000256" key="7">
    <source>
        <dbReference type="SAM" id="MobiDB-lite"/>
    </source>
</evidence>
<dbReference type="InterPro" id="IPR008801">
    <property type="entry name" value="RALF"/>
</dbReference>
<evidence type="ECO:0000256" key="6">
    <source>
        <dbReference type="ARBA" id="ARBA00023157"/>
    </source>
</evidence>
<protein>
    <submittedName>
        <fullName evidence="9">Uncharacterized protein</fullName>
    </submittedName>
</protein>
<evidence type="ECO:0000256" key="5">
    <source>
        <dbReference type="ARBA" id="ARBA00022729"/>
    </source>
</evidence>
<keyword evidence="8" id="KW-0472">Membrane</keyword>
<keyword evidence="8" id="KW-0812">Transmembrane</keyword>
<keyword evidence="8" id="KW-1133">Transmembrane helix</keyword>
<organism evidence="9 10">
    <name type="scientific">Xanthoceras sorbifolium</name>
    <dbReference type="NCBI Taxonomy" id="99658"/>
    <lineage>
        <taxon>Eukaryota</taxon>
        <taxon>Viridiplantae</taxon>
        <taxon>Streptophyta</taxon>
        <taxon>Embryophyta</taxon>
        <taxon>Tracheophyta</taxon>
        <taxon>Spermatophyta</taxon>
        <taxon>Magnoliopsida</taxon>
        <taxon>eudicotyledons</taxon>
        <taxon>Gunneridae</taxon>
        <taxon>Pentapetalae</taxon>
        <taxon>rosids</taxon>
        <taxon>malvids</taxon>
        <taxon>Sapindales</taxon>
        <taxon>Sapindaceae</taxon>
        <taxon>Xanthoceroideae</taxon>
        <taxon>Xanthoceras</taxon>
    </lineage>
</organism>